<organism evidence="3 4">
    <name type="scientific">Flavobacterium aurantiibacter</name>
    <dbReference type="NCBI Taxonomy" id="2023067"/>
    <lineage>
        <taxon>Bacteria</taxon>
        <taxon>Pseudomonadati</taxon>
        <taxon>Bacteroidota</taxon>
        <taxon>Flavobacteriia</taxon>
        <taxon>Flavobacteriales</taxon>
        <taxon>Flavobacteriaceae</taxon>
        <taxon>Flavobacterium</taxon>
    </lineage>
</organism>
<dbReference type="Proteomes" id="UP000216035">
    <property type="component" value="Unassembled WGS sequence"/>
</dbReference>
<dbReference type="Gene3D" id="2.40.160.20">
    <property type="match status" value="1"/>
</dbReference>
<dbReference type="RefSeq" id="WP_094487206.1">
    <property type="nucleotide sequence ID" value="NZ_NOXX01000219.1"/>
</dbReference>
<gene>
    <name evidence="3" type="ORF">CHX27_13070</name>
</gene>
<sequence>MKKIIFGLICLVFSTSATAQIHEIGLALGGSNYVGDIGPTDYFKPNKLAGGILYKWNKSPRHAWRASFTQTTLASNDRDSKVPSRRDRGYSFRTTTQELSLGLEFNFFPFDLHSLRPQLTPYIYSGLSAVRYDNQYFINGGTEYDKKELTMAIPMVVGVKANISPRWVLAAEIGARYTYTDNLDASNPDITNAVKFGNTNSNDWFMFSLLSLTYTFGNNPCFCPE</sequence>
<dbReference type="AlphaFoldDB" id="A0A255ZJ18"/>
<dbReference type="InterPro" id="IPR045743">
    <property type="entry name" value="DUF6089"/>
</dbReference>
<protein>
    <recommendedName>
        <fullName evidence="2">DUF6089 domain-containing protein</fullName>
    </recommendedName>
</protein>
<accession>A0A255ZJ18</accession>
<name>A0A255ZJ18_9FLAO</name>
<proteinExistence type="predicted"/>
<feature type="signal peptide" evidence="1">
    <location>
        <begin position="1"/>
        <end position="19"/>
    </location>
</feature>
<keyword evidence="4" id="KW-1185">Reference proteome</keyword>
<evidence type="ECO:0000313" key="4">
    <source>
        <dbReference type="Proteomes" id="UP000216035"/>
    </source>
</evidence>
<dbReference type="OrthoDB" id="654178at2"/>
<dbReference type="InterPro" id="IPR011250">
    <property type="entry name" value="OMP/PagP_B-barrel"/>
</dbReference>
<feature type="chain" id="PRO_5012988154" description="DUF6089 domain-containing protein" evidence="1">
    <location>
        <begin position="20"/>
        <end position="225"/>
    </location>
</feature>
<evidence type="ECO:0000256" key="1">
    <source>
        <dbReference type="SAM" id="SignalP"/>
    </source>
</evidence>
<dbReference type="SUPFAM" id="SSF56925">
    <property type="entry name" value="OMPA-like"/>
    <property type="match status" value="1"/>
</dbReference>
<comment type="caution">
    <text evidence="3">The sequence shown here is derived from an EMBL/GenBank/DDBJ whole genome shotgun (WGS) entry which is preliminary data.</text>
</comment>
<keyword evidence="1" id="KW-0732">Signal</keyword>
<evidence type="ECO:0000313" key="3">
    <source>
        <dbReference type="EMBL" id="OYQ41508.1"/>
    </source>
</evidence>
<reference evidence="3 4" key="1">
    <citation type="submission" date="2017-07" db="EMBL/GenBank/DDBJ databases">
        <title>Flavobacterium cyanobacteriorum sp. nov., isolated from cyanobacterial aggregates in a eutrophic lake.</title>
        <authorList>
            <person name="Cai H."/>
        </authorList>
    </citation>
    <scope>NUCLEOTIDE SEQUENCE [LARGE SCALE GENOMIC DNA]</scope>
    <source>
        <strain evidence="3 4">TH167</strain>
    </source>
</reference>
<dbReference type="Pfam" id="PF19573">
    <property type="entry name" value="DUF6089"/>
    <property type="match status" value="1"/>
</dbReference>
<dbReference type="EMBL" id="NOXX01000219">
    <property type="protein sequence ID" value="OYQ41508.1"/>
    <property type="molecule type" value="Genomic_DNA"/>
</dbReference>
<evidence type="ECO:0000259" key="2">
    <source>
        <dbReference type="Pfam" id="PF19573"/>
    </source>
</evidence>
<feature type="domain" description="DUF6089" evidence="2">
    <location>
        <begin position="2"/>
        <end position="225"/>
    </location>
</feature>